<dbReference type="InterPro" id="IPR029058">
    <property type="entry name" value="AB_hydrolase_fold"/>
</dbReference>
<accession>A0ABU0CVU9</accession>
<keyword evidence="3" id="KW-1185">Reference proteome</keyword>
<reference evidence="2 3" key="1">
    <citation type="submission" date="2023-07" db="EMBL/GenBank/DDBJ databases">
        <title>Genomic Encyclopedia of Type Strains, Phase IV (KMG-IV): sequencing the most valuable type-strain genomes for metagenomic binning, comparative biology and taxonomic classification.</title>
        <authorList>
            <person name="Goeker M."/>
        </authorList>
    </citation>
    <scope>NUCLEOTIDE SEQUENCE [LARGE SCALE GENOMIC DNA]</scope>
    <source>
        <strain evidence="2 3">DSM 17740</strain>
    </source>
</reference>
<dbReference type="RefSeq" id="WP_307342359.1">
    <property type="nucleotide sequence ID" value="NZ_JAUSUQ010000015.1"/>
</dbReference>
<dbReference type="Pfam" id="PF12146">
    <property type="entry name" value="Hydrolase_4"/>
    <property type="match status" value="1"/>
</dbReference>
<dbReference type="GO" id="GO:0016787">
    <property type="term" value="F:hydrolase activity"/>
    <property type="evidence" value="ECO:0007669"/>
    <property type="project" value="UniProtKB-KW"/>
</dbReference>
<organism evidence="2 3">
    <name type="scientific">Caldalkalibacillus uzonensis</name>
    <dbReference type="NCBI Taxonomy" id="353224"/>
    <lineage>
        <taxon>Bacteria</taxon>
        <taxon>Bacillati</taxon>
        <taxon>Bacillota</taxon>
        <taxon>Bacilli</taxon>
        <taxon>Bacillales</taxon>
        <taxon>Bacillaceae</taxon>
        <taxon>Caldalkalibacillus</taxon>
    </lineage>
</organism>
<dbReference type="InterPro" id="IPR051044">
    <property type="entry name" value="MAG_DAG_Lipase"/>
</dbReference>
<dbReference type="Proteomes" id="UP001232445">
    <property type="component" value="Unassembled WGS sequence"/>
</dbReference>
<feature type="domain" description="Serine aminopeptidase S33" evidence="1">
    <location>
        <begin position="27"/>
        <end position="291"/>
    </location>
</feature>
<dbReference type="SUPFAM" id="SSF53474">
    <property type="entry name" value="alpha/beta-Hydrolases"/>
    <property type="match status" value="1"/>
</dbReference>
<evidence type="ECO:0000313" key="3">
    <source>
        <dbReference type="Proteomes" id="UP001232445"/>
    </source>
</evidence>
<proteinExistence type="predicted"/>
<dbReference type="InterPro" id="IPR022742">
    <property type="entry name" value="Hydrolase_4"/>
</dbReference>
<dbReference type="PANTHER" id="PTHR11614">
    <property type="entry name" value="PHOSPHOLIPASE-RELATED"/>
    <property type="match status" value="1"/>
</dbReference>
<protein>
    <submittedName>
        <fullName evidence="2">Alpha-beta hydrolase superfamily lysophospholipase</fullName>
    </submittedName>
</protein>
<evidence type="ECO:0000313" key="2">
    <source>
        <dbReference type="EMBL" id="MDQ0340552.1"/>
    </source>
</evidence>
<dbReference type="Gene3D" id="3.40.50.1820">
    <property type="entry name" value="alpha/beta hydrolase"/>
    <property type="match status" value="1"/>
</dbReference>
<sequence>MSAITFTFTAQDGVQIVARRWVHDQVKPKAVVQIAHGMAEHIQRYDQFARHLVKHQFAVYGNDHRGHGLTGQKMGIAGYFADEDGFDKVVSDMLQLTNMIKTEHPGVPVFLFEHSMGSFLARRYIQLHGDHIQGVILSGTGGDPGLLGKLGKLVTQYEIRKKGRKIPSPLLDKLTFGSFNKGFKPNRTAFDWLTRDEQEVDQYIKDPLCGGICTAGFFYDLFHGLQLIHDQGQVAQIPKNLPLLFISGDQDPVGKQAKGVLAAVQMYKRAGLKHVSYKLYPDGRHEMLNELNRQEVYADIVSWLEEQLEQINSMTLGL</sequence>
<gene>
    <name evidence="2" type="ORF">J2S00_003376</name>
</gene>
<comment type="caution">
    <text evidence="2">The sequence shown here is derived from an EMBL/GenBank/DDBJ whole genome shotgun (WGS) entry which is preliminary data.</text>
</comment>
<dbReference type="EMBL" id="JAUSUQ010000015">
    <property type="protein sequence ID" value="MDQ0340552.1"/>
    <property type="molecule type" value="Genomic_DNA"/>
</dbReference>
<keyword evidence="2" id="KW-0378">Hydrolase</keyword>
<evidence type="ECO:0000259" key="1">
    <source>
        <dbReference type="Pfam" id="PF12146"/>
    </source>
</evidence>
<name>A0ABU0CVU9_9BACI</name>